<evidence type="ECO:0000313" key="8">
    <source>
        <dbReference type="EMBL" id="CCG22457.1"/>
    </source>
</evidence>
<organism evidence="8 9">
    <name type="scientific">Candida orthopsilosis (strain 90-125)</name>
    <name type="common">Yeast</name>
    <dbReference type="NCBI Taxonomy" id="1136231"/>
    <lineage>
        <taxon>Eukaryota</taxon>
        <taxon>Fungi</taxon>
        <taxon>Dikarya</taxon>
        <taxon>Ascomycota</taxon>
        <taxon>Saccharomycotina</taxon>
        <taxon>Pichiomycetes</taxon>
        <taxon>Debaryomycetaceae</taxon>
        <taxon>Candida/Lodderomyces clade</taxon>
        <taxon>Candida</taxon>
    </lineage>
</organism>
<comment type="subcellular location">
    <subcellularLocation>
        <location evidence="1">Nucleus</location>
    </subcellularLocation>
</comment>
<evidence type="ECO:0000259" key="6">
    <source>
        <dbReference type="Pfam" id="PF04802"/>
    </source>
</evidence>
<dbReference type="SUPFAM" id="SSF48371">
    <property type="entry name" value="ARM repeat"/>
    <property type="match status" value="1"/>
</dbReference>
<keyword evidence="2" id="KW-0539">Nucleus</keyword>
<proteinExistence type="predicted"/>
<dbReference type="OrthoDB" id="27483at2759"/>
<dbReference type="InterPro" id="IPR006887">
    <property type="entry name" value="P4R3-like_central_dom"/>
</dbReference>
<dbReference type="InterPro" id="IPR016024">
    <property type="entry name" value="ARM-type_fold"/>
</dbReference>
<evidence type="ECO:0000313" key="9">
    <source>
        <dbReference type="Proteomes" id="UP000005018"/>
    </source>
</evidence>
<feature type="region of interest" description="Disordered" evidence="5">
    <location>
        <begin position="421"/>
        <end position="456"/>
    </location>
</feature>
<evidence type="ECO:0000256" key="4">
    <source>
        <dbReference type="ARBA" id="ARBA00068937"/>
    </source>
</evidence>
<dbReference type="GO" id="GO:0005654">
    <property type="term" value="C:nucleoplasm"/>
    <property type="evidence" value="ECO:0007669"/>
    <property type="project" value="TreeGrafter"/>
</dbReference>
<dbReference type="GO" id="GO:0010948">
    <property type="term" value="P:negative regulation of cell cycle process"/>
    <property type="evidence" value="ECO:0007669"/>
    <property type="project" value="UniProtKB-ARBA"/>
</dbReference>
<dbReference type="SUPFAM" id="SSF50729">
    <property type="entry name" value="PH domain-like"/>
    <property type="match status" value="1"/>
</dbReference>
<dbReference type="PANTHER" id="PTHR23318:SF0">
    <property type="entry name" value="SERINE_THREONINE-PROTEIN PHOSPHATASE 4 REGULATORY SUBUNIT 3"/>
    <property type="match status" value="1"/>
</dbReference>
<feature type="compositionally biased region" description="Basic and acidic residues" evidence="5">
    <location>
        <begin position="804"/>
        <end position="837"/>
    </location>
</feature>
<name>H8X1Q2_CANO9</name>
<dbReference type="Pfam" id="PF22972">
    <property type="entry name" value="EVH1_PP4R3"/>
    <property type="match status" value="1"/>
</dbReference>
<gene>
    <name evidence="8" type="ORF">CORT_0B07510</name>
</gene>
<dbReference type="GO" id="GO:0030289">
    <property type="term" value="C:protein phosphatase 4 complex"/>
    <property type="evidence" value="ECO:0007669"/>
    <property type="project" value="TreeGrafter"/>
</dbReference>
<dbReference type="GO" id="GO:0006974">
    <property type="term" value="P:DNA damage response"/>
    <property type="evidence" value="ECO:0007669"/>
    <property type="project" value="TreeGrafter"/>
</dbReference>
<dbReference type="InterPro" id="IPR055236">
    <property type="entry name" value="EVH1_PP4R3"/>
</dbReference>
<dbReference type="PANTHER" id="PTHR23318">
    <property type="entry name" value="ATP SYNTHASE GAMMA-RELATED"/>
    <property type="match status" value="1"/>
</dbReference>
<dbReference type="InterPro" id="IPR051137">
    <property type="entry name" value="PP4R3-like"/>
</dbReference>
<dbReference type="FunFam" id="2.30.29.30:FF:000455">
    <property type="entry name" value="Psy2p"/>
    <property type="match status" value="1"/>
</dbReference>
<sequence>MVEQEADGNEYLTPLTQSKKEGLLRLESAGKTPRRVKVYLLKGEDWIDNGTGFCIGEIDKDTKVPYFLVRKESKIDEIILKSNLEGNIQYQRQQDTLIVWTDPSGSDLALSFQETEGCADLCDFIIKVQQGNYSPNISLYYVISRLPEGDDITELVTGPVRYPPALPNEENLESVLESLNQCANSQFTRTSISDYLVECKYFDKLKKIFEDAESSGNTTALQQLSGIAKMLLSYNEPSLLEDILSSENNIYILAGILEYDSSSTGAKPGHRALFENRSFKTVIPIDESDIFKRDHSLTVLKEIILIRYLDDQTISQLNSMIYANQIKILEYLASTGVLEKLFDIYENKESIELKRDGVRMLHQYVKTAKSIQKHDFFASLVKPGLFTMVNFALGDSEDQVRIMGTELIVSIIEQNVALTNSEDQEPAIDNSEPPLRSCQDETNSSRPIGDENGSKKEIKESKAGLCSFNGKFLSTLSDIIVNEEHAGMKYQAFEALRTLLDPNVLTNIESSFSEKVANKLQAREISARQNGNKHGEDNSYQANMSYQLKDFYTKVTPKLFAKITAMGNSIKAVDTISRADSTLFSLLCEFIIFGTREHDSALVKNFVVEHDILNGMVKLLSFPCKKVLKLHVVRCLRSIVLLNDDNLTTYMFEHDILKALFLYFESVTNQDDMCNSACLDFLNIIRTQSDAKNFGKRRNFKSIAEYLSKYHGAILQSVSCMKIGQSIAALVDNNFNETETTTLGICGEANLEQLGIHESFIRNGFSCHEDIEELNLESISHKSRGSGNRLLKISSSRNGNFKVESDAKIDANKEYDSHNPDQGDSNIGDKRPRDLHQPIDATIKNMTKRRSVVDLEEENSFNENDSAQVPVSHMHNLSSKDVSKSESPANKKEFKTVQGTLVEASGRGGHDS</sequence>
<feature type="domain" description="PP4R3 EVH1-like" evidence="7">
    <location>
        <begin position="34"/>
        <end position="130"/>
    </location>
</feature>
<keyword evidence="9" id="KW-1185">Reference proteome</keyword>
<dbReference type="Gene3D" id="2.30.29.30">
    <property type="entry name" value="Pleckstrin-homology domain (PH domain)/Phosphotyrosine-binding domain (PTB)"/>
    <property type="match status" value="1"/>
</dbReference>
<protein>
    <recommendedName>
        <fullName evidence="4">Serine/threonine-protein phosphatase 4 regulatory subunit 3</fullName>
    </recommendedName>
</protein>
<reference evidence="8 9" key="1">
    <citation type="journal article" date="2012" name="PLoS ONE">
        <title>Sequence and analysis of the genome of the pathogenic yeast Candida orthopsilosis.</title>
        <authorList>
            <person name="Riccombeni A."/>
            <person name="Vidanes G."/>
            <person name="Proux-Wera E."/>
            <person name="Wolfe K.H."/>
            <person name="Butler G."/>
        </authorList>
    </citation>
    <scope>NUCLEOTIDE SEQUENCE [LARGE SCALE GENOMIC DNA]</scope>
    <source>
        <strain evidence="8 9">Co 90-125</strain>
    </source>
</reference>
<feature type="domain" description="Serine/threonine-protein phosphatase 4 regulatory subunit 3-like central" evidence="6">
    <location>
        <begin position="175"/>
        <end position="729"/>
    </location>
</feature>
<dbReference type="Proteomes" id="UP000005018">
    <property type="component" value="Chromosome 2"/>
</dbReference>
<evidence type="ECO:0000256" key="1">
    <source>
        <dbReference type="ARBA" id="ARBA00004123"/>
    </source>
</evidence>
<dbReference type="RefSeq" id="XP_003867894.1">
    <property type="nucleotide sequence ID" value="XM_003867846.1"/>
</dbReference>
<dbReference type="InterPro" id="IPR011993">
    <property type="entry name" value="PH-like_dom_sf"/>
</dbReference>
<evidence type="ECO:0000256" key="2">
    <source>
        <dbReference type="ARBA" id="ARBA00023242"/>
    </source>
</evidence>
<dbReference type="GeneID" id="14538865"/>
<dbReference type="HOGENOM" id="CLU_004909_0_1_1"/>
<dbReference type="eggNOG" id="KOG2175">
    <property type="taxonomic scope" value="Eukaryota"/>
</dbReference>
<feature type="compositionally biased region" description="Polar residues" evidence="5">
    <location>
        <begin position="861"/>
        <end position="880"/>
    </location>
</feature>
<dbReference type="AlphaFoldDB" id="H8X1Q2"/>
<dbReference type="Pfam" id="PF04802">
    <property type="entry name" value="PP4R3"/>
    <property type="match status" value="1"/>
</dbReference>
<dbReference type="GO" id="GO:0072542">
    <property type="term" value="F:protein phosphatase activator activity"/>
    <property type="evidence" value="ECO:0007669"/>
    <property type="project" value="TreeGrafter"/>
</dbReference>
<evidence type="ECO:0000256" key="5">
    <source>
        <dbReference type="SAM" id="MobiDB-lite"/>
    </source>
</evidence>
<dbReference type="EMBL" id="HE681720">
    <property type="protein sequence ID" value="CCG22457.1"/>
    <property type="molecule type" value="Genomic_DNA"/>
</dbReference>
<evidence type="ECO:0000259" key="7">
    <source>
        <dbReference type="Pfam" id="PF22972"/>
    </source>
</evidence>
<accession>H8X1Q2</accession>
<dbReference type="KEGG" id="cot:CORT_0B07510"/>
<evidence type="ECO:0000256" key="3">
    <source>
        <dbReference type="ARBA" id="ARBA00058488"/>
    </source>
</evidence>
<feature type="region of interest" description="Disordered" evidence="5">
    <location>
        <begin position="804"/>
        <end position="912"/>
    </location>
</feature>
<feature type="compositionally biased region" description="Basic and acidic residues" evidence="5">
    <location>
        <begin position="881"/>
        <end position="895"/>
    </location>
</feature>
<comment type="function">
    <text evidence="3">Core regulatory subunit of the histone H2A phosphatase complex, which dephosphorylates H2AS128ph (gamma-H2A) that has been displaced from sites of DNA lesions in the double-stranded DNA break repair process. Dephosphorylation is necessary for efficient recovery from the DNA damage checkpoint.</text>
</comment>